<dbReference type="Pfam" id="PF00866">
    <property type="entry name" value="Ring_hydroxyl_B"/>
    <property type="match status" value="1"/>
</dbReference>
<dbReference type="Gene3D" id="3.10.450.50">
    <property type="match status" value="1"/>
</dbReference>
<dbReference type="Proteomes" id="UP001597182">
    <property type="component" value="Unassembled WGS sequence"/>
</dbReference>
<accession>A0ABW3VRZ3</accession>
<comment type="similarity">
    <text evidence="1">Belongs to the bacterial ring-hydroxylating dioxygenase beta subunit family.</text>
</comment>
<sequence>MVLTNVEEQMSLRLAVEDFLFEESALLDDGRFREWLDLVTEDVRYVIPVQTTRERAHGSAGSTTMAHWDDDYIGLEMRILRLDTEYAWAEDPPSRLRHFVSNVRVRPGSEPDEYEVRSNVMVSRGRGDSRATDLLTAERQDVLRRTDQGFRLARRTVVLDHVVIATHNLAFFF</sequence>
<comment type="caution">
    <text evidence="3">The sequence shown here is derived from an EMBL/GenBank/DDBJ whole genome shotgun (WGS) entry which is preliminary data.</text>
</comment>
<dbReference type="EC" id="1.14.-.-" evidence="3"/>
<keyword evidence="2 3" id="KW-0560">Oxidoreductase</keyword>
<dbReference type="NCBIfam" id="NF007479">
    <property type="entry name" value="PRK10069.1"/>
    <property type="match status" value="1"/>
</dbReference>
<reference evidence="4" key="1">
    <citation type="journal article" date="2019" name="Int. J. Syst. Evol. Microbiol.">
        <title>The Global Catalogue of Microorganisms (GCM) 10K type strain sequencing project: providing services to taxonomists for standard genome sequencing and annotation.</title>
        <authorList>
            <consortium name="The Broad Institute Genomics Platform"/>
            <consortium name="The Broad Institute Genome Sequencing Center for Infectious Disease"/>
            <person name="Wu L."/>
            <person name="Ma J."/>
        </authorList>
    </citation>
    <scope>NUCLEOTIDE SEQUENCE [LARGE SCALE GENOMIC DNA]</scope>
    <source>
        <strain evidence="4">CCUG 49018</strain>
    </source>
</reference>
<keyword evidence="3" id="KW-0223">Dioxygenase</keyword>
<protein>
    <submittedName>
        <fullName evidence="3">Aromatic-ring-hydroxylating dioxygenase subunit beta</fullName>
        <ecNumber evidence="3">1.14.-.-</ecNumber>
    </submittedName>
</protein>
<dbReference type="PANTHER" id="PTHR41534">
    <property type="entry name" value="BLR3401 PROTEIN"/>
    <property type="match status" value="1"/>
</dbReference>
<proteinExistence type="inferred from homology"/>
<evidence type="ECO:0000256" key="1">
    <source>
        <dbReference type="ARBA" id="ARBA00009570"/>
    </source>
</evidence>
<dbReference type="InterPro" id="IPR000391">
    <property type="entry name" value="Rng_hydr_dOase-bsu"/>
</dbReference>
<dbReference type="EMBL" id="JBHTMB010000288">
    <property type="protein sequence ID" value="MFD1237448.1"/>
    <property type="molecule type" value="Genomic_DNA"/>
</dbReference>
<keyword evidence="4" id="KW-1185">Reference proteome</keyword>
<gene>
    <name evidence="3" type="ORF">ACFQ34_29545</name>
</gene>
<evidence type="ECO:0000256" key="2">
    <source>
        <dbReference type="ARBA" id="ARBA00023002"/>
    </source>
</evidence>
<dbReference type="RefSeq" id="WP_379653340.1">
    <property type="nucleotide sequence ID" value="NZ_JBHTMB010000288.1"/>
</dbReference>
<organism evidence="3 4">
    <name type="scientific">Pseudonocardia benzenivorans</name>
    <dbReference type="NCBI Taxonomy" id="228005"/>
    <lineage>
        <taxon>Bacteria</taxon>
        <taxon>Bacillati</taxon>
        <taxon>Actinomycetota</taxon>
        <taxon>Actinomycetes</taxon>
        <taxon>Pseudonocardiales</taxon>
        <taxon>Pseudonocardiaceae</taxon>
        <taxon>Pseudonocardia</taxon>
    </lineage>
</organism>
<dbReference type="GO" id="GO:0051213">
    <property type="term" value="F:dioxygenase activity"/>
    <property type="evidence" value="ECO:0007669"/>
    <property type="project" value="UniProtKB-KW"/>
</dbReference>
<dbReference type="PANTHER" id="PTHR41534:SF2">
    <property type="entry name" value="3-PHENYLPROPIONATE_CINNAMIC ACID DIOXYGENASE SUBUNIT BETA"/>
    <property type="match status" value="1"/>
</dbReference>
<name>A0ABW3VRZ3_9PSEU</name>
<evidence type="ECO:0000313" key="4">
    <source>
        <dbReference type="Proteomes" id="UP001597182"/>
    </source>
</evidence>
<dbReference type="InterPro" id="IPR032710">
    <property type="entry name" value="NTF2-like_dom_sf"/>
</dbReference>
<dbReference type="CDD" id="cd00667">
    <property type="entry name" value="ring_hydroxylating_dioxygenases_beta"/>
    <property type="match status" value="1"/>
</dbReference>
<dbReference type="SUPFAM" id="SSF54427">
    <property type="entry name" value="NTF2-like"/>
    <property type="match status" value="1"/>
</dbReference>
<evidence type="ECO:0000313" key="3">
    <source>
        <dbReference type="EMBL" id="MFD1237448.1"/>
    </source>
</evidence>